<accession>A0A444UTC4</accession>
<reference evidence="6 7" key="1">
    <citation type="submission" date="2019-01" db="EMBL/GenBank/DDBJ databases">
        <title>Draft Genome and Complete Hox-Cluster Characterization of the Sterlet Sturgeon (Acipenser ruthenus).</title>
        <authorList>
            <person name="Wei Q."/>
        </authorList>
    </citation>
    <scope>NUCLEOTIDE SEQUENCE [LARGE SCALE GENOMIC DNA]</scope>
    <source>
        <strain evidence="6">WHYD16114868_AA</strain>
        <tissue evidence="6">Blood</tissue>
    </source>
</reference>
<dbReference type="EMBL" id="SCEB01008835">
    <property type="protein sequence ID" value="RXM91420.1"/>
    <property type="molecule type" value="Genomic_DNA"/>
</dbReference>
<keyword evidence="2" id="KW-0276">Fatty acid metabolism</keyword>
<dbReference type="GO" id="GO:0004467">
    <property type="term" value="F:long-chain fatty acid-CoA ligase activity"/>
    <property type="evidence" value="ECO:0007669"/>
    <property type="project" value="UniProtKB-EC"/>
</dbReference>
<protein>
    <recommendedName>
        <fullName evidence="4">long-chain-fatty-acid--CoA ligase</fullName>
        <ecNumber evidence="4">6.2.1.3</ecNumber>
    </recommendedName>
</protein>
<dbReference type="PANTHER" id="PTHR43272:SF80">
    <property type="entry name" value="LONG-CHAIN-FATTY-ACID--COA LIGASE ACSBG2"/>
    <property type="match status" value="1"/>
</dbReference>
<dbReference type="SUPFAM" id="SSF56801">
    <property type="entry name" value="Acetyl-CoA synthetase-like"/>
    <property type="match status" value="1"/>
</dbReference>
<keyword evidence="7" id="KW-1185">Reference proteome</keyword>
<evidence type="ECO:0000313" key="7">
    <source>
        <dbReference type="Proteomes" id="UP000289886"/>
    </source>
</evidence>
<comment type="caution">
    <text evidence="6">The sequence shown here is derived from an EMBL/GenBank/DDBJ whole genome shotgun (WGS) entry which is preliminary data.</text>
</comment>
<dbReference type="PANTHER" id="PTHR43272">
    <property type="entry name" value="LONG-CHAIN-FATTY-ACID--COA LIGASE"/>
    <property type="match status" value="1"/>
</dbReference>
<evidence type="ECO:0000256" key="3">
    <source>
        <dbReference type="ARBA" id="ARBA00023098"/>
    </source>
</evidence>
<dbReference type="InterPro" id="IPR020845">
    <property type="entry name" value="AMP-binding_CS"/>
</dbReference>
<dbReference type="GO" id="GO:0016020">
    <property type="term" value="C:membrane"/>
    <property type="evidence" value="ECO:0007669"/>
    <property type="project" value="TreeGrafter"/>
</dbReference>
<evidence type="ECO:0000259" key="5">
    <source>
        <dbReference type="Pfam" id="PF00501"/>
    </source>
</evidence>
<gene>
    <name evidence="6" type="ORF">EOD39_21195</name>
</gene>
<feature type="domain" description="AMP-dependent synthetase/ligase" evidence="5">
    <location>
        <begin position="217"/>
        <end position="350"/>
    </location>
</feature>
<evidence type="ECO:0000256" key="1">
    <source>
        <dbReference type="ARBA" id="ARBA00022598"/>
    </source>
</evidence>
<dbReference type="Gene3D" id="3.40.50.12780">
    <property type="entry name" value="N-terminal domain of ligase-like"/>
    <property type="match status" value="1"/>
</dbReference>
<name>A0A444UTC4_ACIRT</name>
<evidence type="ECO:0000256" key="2">
    <source>
        <dbReference type="ARBA" id="ARBA00022832"/>
    </source>
</evidence>
<dbReference type="EC" id="6.2.1.3" evidence="4"/>
<dbReference type="InterPro" id="IPR042099">
    <property type="entry name" value="ANL_N_sf"/>
</dbReference>
<keyword evidence="3" id="KW-0443">Lipid metabolism</keyword>
<dbReference type="Proteomes" id="UP000289886">
    <property type="component" value="Unassembled WGS sequence"/>
</dbReference>
<keyword evidence="1 6" id="KW-0436">Ligase</keyword>
<dbReference type="Pfam" id="PF00501">
    <property type="entry name" value="AMP-binding"/>
    <property type="match status" value="1"/>
</dbReference>
<evidence type="ECO:0000256" key="4">
    <source>
        <dbReference type="ARBA" id="ARBA00026121"/>
    </source>
</evidence>
<dbReference type="InterPro" id="IPR000873">
    <property type="entry name" value="AMP-dep_synth/lig_dom"/>
</dbReference>
<dbReference type="AlphaFoldDB" id="A0A444UTC4"/>
<sequence length="394" mass="44090">MSVNSVGVNWDQLEVDQTESFLDISPFVREYIGSPLTTSNPASNTGFFNDVKIPQNGNYSHIVVNGGNSLMQEVKKAGAVLEIQVEPPSNGKVLEPTPVQVPVQVPVPTLAPSEMMWTIKRDEPVKLRITQSGPGSETPVTVHQMFQHAVEQYGETPALAVKKEGQWATLTFREYYNECRLAAKSFLKLPHLKAIVQYKDELQEKQPNLYTWKEFMELGKQIPDAQLDDVIRSQKANQCCSLIYTSGTTGQPKGVMLSHDNLTWTAEAAGKTANLENGTEKCIISYLPLSHIAAQLIDIWISMRFGATTYFAEPDALKGSLVNTMREVRPTAFMAVPRVWEKMQEKMQSQASKSSLVKRKVAEWAKYIGLQANYNFMNGYCTRLFLIDSARPAF</sequence>
<dbReference type="PROSITE" id="PS00455">
    <property type="entry name" value="AMP_BINDING"/>
    <property type="match status" value="1"/>
</dbReference>
<organism evidence="6 7">
    <name type="scientific">Acipenser ruthenus</name>
    <name type="common">Sterlet sturgeon</name>
    <dbReference type="NCBI Taxonomy" id="7906"/>
    <lineage>
        <taxon>Eukaryota</taxon>
        <taxon>Metazoa</taxon>
        <taxon>Chordata</taxon>
        <taxon>Craniata</taxon>
        <taxon>Vertebrata</taxon>
        <taxon>Euteleostomi</taxon>
        <taxon>Actinopterygii</taxon>
        <taxon>Chondrostei</taxon>
        <taxon>Acipenseriformes</taxon>
        <taxon>Acipenseridae</taxon>
        <taxon>Acipenser</taxon>
    </lineage>
</organism>
<evidence type="ECO:0000313" key="6">
    <source>
        <dbReference type="EMBL" id="RXM91420.1"/>
    </source>
</evidence>
<proteinExistence type="predicted"/>
<dbReference type="GO" id="GO:0005783">
    <property type="term" value="C:endoplasmic reticulum"/>
    <property type="evidence" value="ECO:0007669"/>
    <property type="project" value="TreeGrafter"/>
</dbReference>